<dbReference type="Proteomes" id="UP000461880">
    <property type="component" value="Unassembled WGS sequence"/>
</dbReference>
<keyword evidence="1" id="KW-0472">Membrane</keyword>
<evidence type="ECO:0000313" key="2">
    <source>
        <dbReference type="EMBL" id="MSS59289.1"/>
    </source>
</evidence>
<name>A0A7X2NTL7_9FIRM</name>
<sequence length="271" mass="30067">MNKPVRWICIILAAMTALYFMPFITVESRDGEGRKWRIPFASWFVSDDGSSLTFASIRSAYAAGKDSANAMHSYEEVTCRGNTYYYDADNDVSFSGYDASSGIPSSVQYHYVSGNACRGWTDDDEVAWAIGDISEADLSISAEDAEEKGWFVIQNGIALNEPAYNDFSRMAKQGVYSILRTLVIDGPDRKLIDVQLLENPATVEQKNSEGVSVKAEAFFKVVTRSAEGSETNYYTNFSDTKSDGTYPVQVKASVGSFDNLEETILFEYSLH</sequence>
<accession>A0A7X2NTL7</accession>
<organism evidence="2 3">
    <name type="scientific">Stecheria intestinalis</name>
    <dbReference type="NCBI Taxonomy" id="2606630"/>
    <lineage>
        <taxon>Bacteria</taxon>
        <taxon>Bacillati</taxon>
        <taxon>Bacillota</taxon>
        <taxon>Erysipelotrichia</taxon>
        <taxon>Erysipelotrichales</taxon>
        <taxon>Erysipelotrichaceae</taxon>
        <taxon>Stecheria</taxon>
    </lineage>
</organism>
<proteinExistence type="predicted"/>
<dbReference type="AlphaFoldDB" id="A0A7X2NTL7"/>
<gene>
    <name evidence="2" type="ORF">FYJ51_10335</name>
</gene>
<reference evidence="2 3" key="1">
    <citation type="submission" date="2019-08" db="EMBL/GenBank/DDBJ databases">
        <title>In-depth cultivation of the pig gut microbiome towards novel bacterial diversity and tailored functional studies.</title>
        <authorList>
            <person name="Wylensek D."/>
            <person name="Hitch T.C.A."/>
            <person name="Clavel T."/>
        </authorList>
    </citation>
    <scope>NUCLEOTIDE SEQUENCE [LARGE SCALE GENOMIC DNA]</scope>
    <source>
        <strain evidence="2 3">Oil+RF-744-GAM-WT-6</strain>
    </source>
</reference>
<evidence type="ECO:0000313" key="3">
    <source>
        <dbReference type="Proteomes" id="UP000461880"/>
    </source>
</evidence>
<keyword evidence="1" id="KW-1133">Transmembrane helix</keyword>
<keyword evidence="1" id="KW-0812">Transmembrane</keyword>
<evidence type="ECO:0000256" key="1">
    <source>
        <dbReference type="SAM" id="Phobius"/>
    </source>
</evidence>
<keyword evidence="3" id="KW-1185">Reference proteome</keyword>
<protein>
    <submittedName>
        <fullName evidence="2">Uncharacterized protein</fullName>
    </submittedName>
</protein>
<feature type="transmembrane region" description="Helical" evidence="1">
    <location>
        <begin position="7"/>
        <end position="25"/>
    </location>
</feature>
<dbReference type="RefSeq" id="WP_154505506.1">
    <property type="nucleotide sequence ID" value="NZ_VUMN01000027.1"/>
</dbReference>
<comment type="caution">
    <text evidence="2">The sequence shown here is derived from an EMBL/GenBank/DDBJ whole genome shotgun (WGS) entry which is preliminary data.</text>
</comment>
<dbReference type="EMBL" id="VUMN01000027">
    <property type="protein sequence ID" value="MSS59289.1"/>
    <property type="molecule type" value="Genomic_DNA"/>
</dbReference>